<comment type="caution">
    <text evidence="2">The sequence shown here is derived from an EMBL/GenBank/DDBJ whole genome shotgun (WGS) entry which is preliminary data.</text>
</comment>
<proteinExistence type="predicted"/>
<name>A0ABV0S5Y6_9TELE</name>
<gene>
    <name evidence="2" type="ORF">XENOCAPTIV_028632</name>
</gene>
<keyword evidence="3" id="KW-1185">Reference proteome</keyword>
<keyword evidence="1" id="KW-0812">Transmembrane</keyword>
<keyword evidence="1" id="KW-0472">Membrane</keyword>
<keyword evidence="1" id="KW-1133">Transmembrane helix</keyword>
<feature type="transmembrane region" description="Helical" evidence="1">
    <location>
        <begin position="54"/>
        <end position="77"/>
    </location>
</feature>
<accession>A0ABV0S5Y6</accession>
<protein>
    <submittedName>
        <fullName evidence="2">Uncharacterized protein</fullName>
    </submittedName>
</protein>
<dbReference type="Proteomes" id="UP001434883">
    <property type="component" value="Unassembled WGS sequence"/>
</dbReference>
<evidence type="ECO:0000256" key="1">
    <source>
        <dbReference type="SAM" id="Phobius"/>
    </source>
</evidence>
<reference evidence="2 3" key="1">
    <citation type="submission" date="2021-06" db="EMBL/GenBank/DDBJ databases">
        <authorList>
            <person name="Palmer J.M."/>
        </authorList>
    </citation>
    <scope>NUCLEOTIDE SEQUENCE [LARGE SCALE GENOMIC DNA]</scope>
    <source>
        <strain evidence="2 3">XC_2019</strain>
        <tissue evidence="2">Muscle</tissue>
    </source>
</reference>
<evidence type="ECO:0000313" key="3">
    <source>
        <dbReference type="Proteomes" id="UP001434883"/>
    </source>
</evidence>
<evidence type="ECO:0000313" key="2">
    <source>
        <dbReference type="EMBL" id="MEQ2215173.1"/>
    </source>
</evidence>
<sequence>MCTIYLQGVAGKPHSPMIMFYERKQTTRYKKPSNVRDLSRVSSVNHQSPLAHKVLSLCAMTPGFLTFQLIIFLYVYVKAFRFLPNKLSKLPPHKMQSVYQTPSNYTAIGSSYEFPVYHFCNVDEC</sequence>
<organism evidence="2 3">
    <name type="scientific">Xenoophorus captivus</name>
    <dbReference type="NCBI Taxonomy" id="1517983"/>
    <lineage>
        <taxon>Eukaryota</taxon>
        <taxon>Metazoa</taxon>
        <taxon>Chordata</taxon>
        <taxon>Craniata</taxon>
        <taxon>Vertebrata</taxon>
        <taxon>Euteleostomi</taxon>
        <taxon>Actinopterygii</taxon>
        <taxon>Neopterygii</taxon>
        <taxon>Teleostei</taxon>
        <taxon>Neoteleostei</taxon>
        <taxon>Acanthomorphata</taxon>
        <taxon>Ovalentaria</taxon>
        <taxon>Atherinomorphae</taxon>
        <taxon>Cyprinodontiformes</taxon>
        <taxon>Goodeidae</taxon>
        <taxon>Xenoophorus</taxon>
    </lineage>
</organism>
<dbReference type="EMBL" id="JAHRIN010068008">
    <property type="protein sequence ID" value="MEQ2215173.1"/>
    <property type="molecule type" value="Genomic_DNA"/>
</dbReference>